<dbReference type="Pfam" id="PF00326">
    <property type="entry name" value="Peptidase_S9"/>
    <property type="match status" value="1"/>
</dbReference>
<dbReference type="InterPro" id="IPR011042">
    <property type="entry name" value="6-blade_b-propeller_TolB-like"/>
</dbReference>
<dbReference type="PANTHER" id="PTHR42776">
    <property type="entry name" value="SERINE PEPTIDASE S9 FAMILY MEMBER"/>
    <property type="match status" value="1"/>
</dbReference>
<organism evidence="4 5">
    <name type="scientific">Jeotgalicoccus nanhaiensis</name>
    <dbReference type="NCBI Taxonomy" id="568603"/>
    <lineage>
        <taxon>Bacteria</taxon>
        <taxon>Bacillati</taxon>
        <taxon>Bacillota</taxon>
        <taxon>Bacilli</taxon>
        <taxon>Bacillales</taxon>
        <taxon>Staphylococcaceae</taxon>
        <taxon>Jeotgalicoccus</taxon>
    </lineage>
</organism>
<gene>
    <name evidence="4" type="ORF">IR135_09180</name>
</gene>
<protein>
    <submittedName>
        <fullName evidence="4">S9 family peptidase</fullName>
    </submittedName>
</protein>
<dbReference type="PANTHER" id="PTHR42776:SF27">
    <property type="entry name" value="DIPEPTIDYL PEPTIDASE FAMILY MEMBER 6"/>
    <property type="match status" value="1"/>
</dbReference>
<dbReference type="Gene3D" id="3.40.50.1820">
    <property type="entry name" value="alpha/beta hydrolase"/>
    <property type="match status" value="1"/>
</dbReference>
<accession>A0ABR9Y141</accession>
<reference evidence="4 5" key="1">
    <citation type="submission" date="2020-10" db="EMBL/GenBank/DDBJ databases">
        <title>Mouse Oral microbiota.</title>
        <authorList>
            <person name="Joseph S."/>
            <person name="Aduse-Opoku J."/>
        </authorList>
    </citation>
    <scope>NUCLEOTIDE SEQUENCE [LARGE SCALE GENOMIC DNA]</scope>
    <source>
        <strain evidence="4 5">19428wE5_W307</strain>
    </source>
</reference>
<keyword evidence="5" id="KW-1185">Reference proteome</keyword>
<evidence type="ECO:0000313" key="4">
    <source>
        <dbReference type="EMBL" id="MBF0754434.1"/>
    </source>
</evidence>
<feature type="domain" description="Peptidase S9 prolyl oligopeptidase catalytic" evidence="3">
    <location>
        <begin position="446"/>
        <end position="654"/>
    </location>
</feature>
<proteinExistence type="predicted"/>
<dbReference type="SUPFAM" id="SSF82171">
    <property type="entry name" value="DPP6 N-terminal domain-like"/>
    <property type="match status" value="1"/>
</dbReference>
<keyword evidence="1" id="KW-0378">Hydrolase</keyword>
<sequence length="657" mass="74506">MMNKVSIEDIFKIKSVSSPKAVPNTGKVTYLVTKTDEEKDTYYSYLHNFDGRGNIQLTYKDETVTNVAHSHDGTMTLFTAPDDDKKSQVFILRHAGGEREQLTHEDDGVFGAQFSHDGQSVFYHVSSEKNSADKKDEDDKDDKDKKPEAAVITRMKYKSDGGPGPYGVLTEKYTAVKSIDIQSGETETVLSGDENFTLYDVFEGGFIYATDKSENPDFNFAQKLYLRTGGEDKLIRDDASFMKAEISGDQKHILMTLMTRKFKNATHPHIEVYDIKTEESIDVTTKLDKPVGGLVAQDTQQNAEGNTAEWISNNEYVFLVSEFGSVNLYKGDVEGNIRPLLRGEHNIFGMDADSEAAYLTISTHVSPSELYKFDFKTEELSQLTEINYDYVTDTELVKPEPVEFSSFDDTTVHGWFMKPAGYEAGKNYPMVTNIHGGPHALYANTYFHEMQLLAAKGYAVLFINPRGSHSYSQEFVDAVRGDYGNGDYKDIMSAVDYITDKYDWIDKDNLGVTGGSYGGFMTNWIVGQTNRFKAAVTQRSISNWISFRGVSDIGYYFTEWQILAGLDNLDKLWHHSPLKYAKNVETPLLILHGEEDIRCPIEQAEQLFIELKSHEKETEFIRFPESSHELSRSGKPSLKMQRLSHIVRWFDQYLIQN</sequence>
<evidence type="ECO:0000313" key="5">
    <source>
        <dbReference type="Proteomes" id="UP000647980"/>
    </source>
</evidence>
<dbReference type="SUPFAM" id="SSF53474">
    <property type="entry name" value="alpha/beta-Hydrolases"/>
    <property type="match status" value="1"/>
</dbReference>
<dbReference type="InterPro" id="IPR001375">
    <property type="entry name" value="Peptidase_S9_cat"/>
</dbReference>
<comment type="caution">
    <text evidence="4">The sequence shown here is derived from an EMBL/GenBank/DDBJ whole genome shotgun (WGS) entry which is preliminary data.</text>
</comment>
<feature type="compositionally biased region" description="Basic and acidic residues" evidence="2">
    <location>
        <begin position="126"/>
        <end position="148"/>
    </location>
</feature>
<evidence type="ECO:0000256" key="1">
    <source>
        <dbReference type="ARBA" id="ARBA00022801"/>
    </source>
</evidence>
<evidence type="ECO:0000256" key="2">
    <source>
        <dbReference type="SAM" id="MobiDB-lite"/>
    </source>
</evidence>
<dbReference type="InterPro" id="IPR029058">
    <property type="entry name" value="AB_hydrolase_fold"/>
</dbReference>
<feature type="region of interest" description="Disordered" evidence="2">
    <location>
        <begin position="125"/>
        <end position="148"/>
    </location>
</feature>
<dbReference type="Proteomes" id="UP000647980">
    <property type="component" value="Unassembled WGS sequence"/>
</dbReference>
<dbReference type="Gene3D" id="2.120.10.30">
    <property type="entry name" value="TolB, C-terminal domain"/>
    <property type="match status" value="1"/>
</dbReference>
<dbReference type="EMBL" id="JADGLW010000007">
    <property type="protein sequence ID" value="MBF0754434.1"/>
    <property type="molecule type" value="Genomic_DNA"/>
</dbReference>
<evidence type="ECO:0000259" key="3">
    <source>
        <dbReference type="Pfam" id="PF00326"/>
    </source>
</evidence>
<name>A0ABR9Y141_9STAP</name>